<keyword evidence="6" id="KW-1185">Reference proteome</keyword>
<dbReference type="PANTHER" id="PTHR43615">
    <property type="entry name" value="PHOSPHOENOLPYRUVATE SYNTHASE-RELATED"/>
    <property type="match status" value="1"/>
</dbReference>
<dbReference type="SUPFAM" id="SSF56059">
    <property type="entry name" value="Glutathione synthetase ATP-binding domain-like"/>
    <property type="match status" value="1"/>
</dbReference>
<dbReference type="PANTHER" id="PTHR43615:SF1">
    <property type="entry name" value="PPDK_N DOMAIN-CONTAINING PROTEIN"/>
    <property type="match status" value="1"/>
</dbReference>
<sequence>MIDENHPDEGVLIVPLETLDRRALPLVGGKAANLGELIHAGFAVPAGFCITTVAYDKIATQALLDTSLLRLEAVSREDSTRQTELATAIRTALCQTPLPLEVIQATTNAYQILSAGSPMPVSVRSSATAEDLSGASFAGQQETFLNVIGIEALLAAVQRCFASLWTERATQYRANLGIAPRNVHLAVVVQRMVEAAVAGVLFTANPLTGKRREAVIDANPGLGEAVVSGTTNPDHFVVRTTTGEIIERRLGNKQGVIQANPSGGTRAVEASTSSEQFCLSDEQIHTLATLGAHVEAWFGTPQDIEWAIDATGSIFLLQTRPITTLFPLPDGVLQTDELRVYLAIGVQQGTYRPFTPLGLSSVRYLSSGFLTLLGHPTPDLLSGPNFVTEVASRPFFEVTAALRSPFGRRLLTNAMREAEVHAATSFAQLATDPRLKPLSMSWLAVARPLVLLFARTRLPWYLLQALLAPIVAIRRVQRDVARLRCGFQTQPATPASASLRQAEHLLLASARVAFRVSPVMLAGMQSFALARRLLGDLASESECQSVLGGSPANPTIQMHSALWKLSMQLRGNEESLHLLTTTPAAHLARDYQQGRLPAHLQEGMAHFLEEYGHQSVCDLDLGVVRWSEDSTYVFHLLSGYVQMEESAYAPELQLQRARDVAQAMIETLSRRAKRMSRVRGWLVHWLLTRAHTLSGFREMTRFVLGLQLAQARVLLWPVGEALYQMGKLSEAADVFFLTFPEIHAALAGANLRVTVGERRATFEQKLGRRHVPLVLLSDGTEPATGRMAEQEEAMALRGTPASPGRVTAPARVILDPHAAQLAPGEILVAPSTDPGWTPLFLKAAGLVMEVGGAMAHGAIVAREYGIPAVVGVAGATERIATGDLLTLDGTTGTVTIAPKV</sequence>
<dbReference type="Gene3D" id="3.30.470.20">
    <property type="entry name" value="ATP-grasp fold, B domain"/>
    <property type="match status" value="1"/>
</dbReference>
<keyword evidence="2" id="KW-0067">ATP-binding</keyword>
<dbReference type="InterPro" id="IPR036637">
    <property type="entry name" value="Phosphohistidine_dom_sf"/>
</dbReference>
<comment type="caution">
    <text evidence="5">The sequence shown here is derived from an EMBL/GenBank/DDBJ whole genome shotgun (WGS) entry which is preliminary data.</text>
</comment>
<dbReference type="InterPro" id="IPR002192">
    <property type="entry name" value="PPDK_AMP/ATP-bd"/>
</dbReference>
<dbReference type="Pfam" id="PF00391">
    <property type="entry name" value="PEP-utilizers"/>
    <property type="match status" value="1"/>
</dbReference>
<evidence type="ECO:0000313" key="5">
    <source>
        <dbReference type="EMBL" id="GHO94893.1"/>
    </source>
</evidence>
<dbReference type="Gene3D" id="3.30.1490.20">
    <property type="entry name" value="ATP-grasp fold, A domain"/>
    <property type="match status" value="1"/>
</dbReference>
<dbReference type="FunFam" id="3.30.1490.20:FF:000010">
    <property type="entry name" value="Phosphoenolpyruvate synthase"/>
    <property type="match status" value="1"/>
</dbReference>
<name>A0A8J3IJK4_9CHLR</name>
<gene>
    <name evidence="5" type="ORF">KSF_049410</name>
</gene>
<dbReference type="RefSeq" id="WP_220205602.1">
    <property type="nucleotide sequence ID" value="NZ_BNJK01000001.1"/>
</dbReference>
<evidence type="ECO:0000259" key="4">
    <source>
        <dbReference type="Pfam" id="PF01326"/>
    </source>
</evidence>
<keyword evidence="1" id="KW-0547">Nucleotide-binding</keyword>
<dbReference type="GO" id="GO:0005524">
    <property type="term" value="F:ATP binding"/>
    <property type="evidence" value="ECO:0007669"/>
    <property type="project" value="UniProtKB-KW"/>
</dbReference>
<dbReference type="SUPFAM" id="SSF52009">
    <property type="entry name" value="Phosphohistidine domain"/>
    <property type="match status" value="1"/>
</dbReference>
<protein>
    <submittedName>
        <fullName evidence="5">Phosphoenolpyruvate synthase</fullName>
    </submittedName>
</protein>
<evidence type="ECO:0000256" key="1">
    <source>
        <dbReference type="ARBA" id="ARBA00022741"/>
    </source>
</evidence>
<dbReference type="Gene3D" id="3.50.30.10">
    <property type="entry name" value="Phosphohistidine domain"/>
    <property type="match status" value="1"/>
</dbReference>
<evidence type="ECO:0000259" key="3">
    <source>
        <dbReference type="Pfam" id="PF00391"/>
    </source>
</evidence>
<dbReference type="Pfam" id="PF01326">
    <property type="entry name" value="PPDK_N"/>
    <property type="match status" value="1"/>
</dbReference>
<dbReference type="InterPro" id="IPR008279">
    <property type="entry name" value="PEP-util_enz_mobile_dom"/>
</dbReference>
<dbReference type="AlphaFoldDB" id="A0A8J3IJK4"/>
<dbReference type="Proteomes" id="UP000597444">
    <property type="component" value="Unassembled WGS sequence"/>
</dbReference>
<organism evidence="5 6">
    <name type="scientific">Reticulibacter mediterranei</name>
    <dbReference type="NCBI Taxonomy" id="2778369"/>
    <lineage>
        <taxon>Bacteria</taxon>
        <taxon>Bacillati</taxon>
        <taxon>Chloroflexota</taxon>
        <taxon>Ktedonobacteria</taxon>
        <taxon>Ktedonobacterales</taxon>
        <taxon>Reticulibacteraceae</taxon>
        <taxon>Reticulibacter</taxon>
    </lineage>
</organism>
<dbReference type="EMBL" id="BNJK01000001">
    <property type="protein sequence ID" value="GHO94893.1"/>
    <property type="molecule type" value="Genomic_DNA"/>
</dbReference>
<evidence type="ECO:0000256" key="2">
    <source>
        <dbReference type="ARBA" id="ARBA00022840"/>
    </source>
</evidence>
<evidence type="ECO:0000313" key="6">
    <source>
        <dbReference type="Proteomes" id="UP000597444"/>
    </source>
</evidence>
<proteinExistence type="predicted"/>
<accession>A0A8J3IJK4</accession>
<dbReference type="InterPro" id="IPR013815">
    <property type="entry name" value="ATP_grasp_subdomain_1"/>
</dbReference>
<feature type="domain" description="PEP-utilising enzyme mobile" evidence="3">
    <location>
        <begin position="822"/>
        <end position="892"/>
    </location>
</feature>
<dbReference type="GO" id="GO:0016301">
    <property type="term" value="F:kinase activity"/>
    <property type="evidence" value="ECO:0007669"/>
    <property type="project" value="InterPro"/>
</dbReference>
<dbReference type="InterPro" id="IPR051549">
    <property type="entry name" value="PEP_Utilizing_Enz"/>
</dbReference>
<feature type="domain" description="Pyruvate phosphate dikinase AMP/ATP-binding" evidence="4">
    <location>
        <begin position="25"/>
        <end position="324"/>
    </location>
</feature>
<reference evidence="5" key="1">
    <citation type="submission" date="2020-10" db="EMBL/GenBank/DDBJ databases">
        <title>Taxonomic study of unclassified bacteria belonging to the class Ktedonobacteria.</title>
        <authorList>
            <person name="Yabe S."/>
            <person name="Wang C.M."/>
            <person name="Zheng Y."/>
            <person name="Sakai Y."/>
            <person name="Cavaletti L."/>
            <person name="Monciardini P."/>
            <person name="Donadio S."/>
        </authorList>
    </citation>
    <scope>NUCLEOTIDE SEQUENCE</scope>
    <source>
        <strain evidence="5">ID150040</strain>
    </source>
</reference>